<evidence type="ECO:0000313" key="1">
    <source>
        <dbReference type="EMBL" id="KFF12681.1"/>
    </source>
</evidence>
<name>A0A086A7L7_9FLAO</name>
<keyword evidence="2" id="KW-1185">Reference proteome</keyword>
<gene>
    <name evidence="1" type="ORF">IW15_07730</name>
</gene>
<comment type="caution">
    <text evidence="1">The sequence shown here is derived from an EMBL/GenBank/DDBJ whole genome shotgun (WGS) entry which is preliminary data.</text>
</comment>
<dbReference type="OrthoDB" id="1272814at2"/>
<dbReference type="STRING" id="445961.IW15_07730"/>
<dbReference type="Proteomes" id="UP000028705">
    <property type="component" value="Unassembled WGS sequence"/>
</dbReference>
<reference evidence="1 2" key="1">
    <citation type="submission" date="2014-07" db="EMBL/GenBank/DDBJ databases">
        <title>Genome of Chryseobacterium soli DSM 19298.</title>
        <authorList>
            <person name="Stropko S.J."/>
            <person name="Pipes S.E."/>
            <person name="Newman J."/>
        </authorList>
    </citation>
    <scope>NUCLEOTIDE SEQUENCE [LARGE SCALE GENOMIC DNA]</scope>
    <source>
        <strain evidence="1 2">DSM 19298</strain>
    </source>
</reference>
<evidence type="ECO:0000313" key="2">
    <source>
        <dbReference type="Proteomes" id="UP000028705"/>
    </source>
</evidence>
<dbReference type="eggNOG" id="ENOG50311NF">
    <property type="taxonomic scope" value="Bacteria"/>
</dbReference>
<dbReference type="RefSeq" id="WP_034710365.1">
    <property type="nucleotide sequence ID" value="NZ_JAODPJ010000012.1"/>
</dbReference>
<dbReference type="EMBL" id="JPRH01000003">
    <property type="protein sequence ID" value="KFF12681.1"/>
    <property type="molecule type" value="Genomic_DNA"/>
</dbReference>
<proteinExistence type="predicted"/>
<protein>
    <submittedName>
        <fullName evidence="1">Uncharacterized protein</fullName>
    </submittedName>
</protein>
<sequence length="156" mass="17489">MNNQLFIIIFWILAFSCKAPVSSLYQDRVVLVSAKKTDWFGGRPGVRGTVYTVTLQSQNNISVKSLKAEGNIINFTQTNSGNMITVKGNLQSTDQADNFENAPSGSTVEHHKPSFVLNPKDNWIEYTSKNSKKIYKIHIPKFVSAEPEGELIPQRQ</sequence>
<accession>A0A086A7L7</accession>
<organism evidence="1 2">
    <name type="scientific">Chryseobacterium soli</name>
    <dbReference type="NCBI Taxonomy" id="445961"/>
    <lineage>
        <taxon>Bacteria</taxon>
        <taxon>Pseudomonadati</taxon>
        <taxon>Bacteroidota</taxon>
        <taxon>Flavobacteriia</taxon>
        <taxon>Flavobacteriales</taxon>
        <taxon>Weeksellaceae</taxon>
        <taxon>Chryseobacterium group</taxon>
        <taxon>Chryseobacterium</taxon>
    </lineage>
</organism>
<dbReference type="AlphaFoldDB" id="A0A086A7L7"/>